<protein>
    <recommendedName>
        <fullName evidence="4">Outer membrane protein assembly factor BamB</fullName>
    </recommendedName>
</protein>
<dbReference type="NCBIfam" id="TIGR03300">
    <property type="entry name" value="assembly_YfgL"/>
    <property type="match status" value="1"/>
</dbReference>
<evidence type="ECO:0000259" key="6">
    <source>
        <dbReference type="Pfam" id="PF13360"/>
    </source>
</evidence>
<comment type="subcellular location">
    <subcellularLocation>
        <location evidence="4">Cell outer membrane</location>
        <topology evidence="4">Lipid-anchor</topology>
    </subcellularLocation>
</comment>
<evidence type="ECO:0000256" key="5">
    <source>
        <dbReference type="SAM" id="SignalP"/>
    </source>
</evidence>
<dbReference type="EMBL" id="CP073347">
    <property type="protein sequence ID" value="UTW11794.1"/>
    <property type="molecule type" value="Genomic_DNA"/>
</dbReference>
<dbReference type="PANTHER" id="PTHR34512:SF30">
    <property type="entry name" value="OUTER MEMBRANE PROTEIN ASSEMBLY FACTOR BAMB"/>
    <property type="match status" value="1"/>
</dbReference>
<keyword evidence="2 4" id="KW-0472">Membrane</keyword>
<dbReference type="SUPFAM" id="SSF50998">
    <property type="entry name" value="Quinoprotein alcohol dehydrogenase-like"/>
    <property type="match status" value="1"/>
</dbReference>
<dbReference type="RefSeq" id="WP_255853834.1">
    <property type="nucleotide sequence ID" value="NZ_CP073347.1"/>
</dbReference>
<evidence type="ECO:0000256" key="3">
    <source>
        <dbReference type="ARBA" id="ARBA00023237"/>
    </source>
</evidence>
<comment type="similarity">
    <text evidence="4">Belongs to the BamB family.</text>
</comment>
<proteinExistence type="inferred from homology"/>
<dbReference type="InterPro" id="IPR018391">
    <property type="entry name" value="PQQ_b-propeller_rpt"/>
</dbReference>
<keyword evidence="4" id="KW-0564">Palmitate</keyword>
<evidence type="ECO:0000313" key="8">
    <source>
        <dbReference type="Proteomes" id="UP001058461"/>
    </source>
</evidence>
<evidence type="ECO:0000256" key="4">
    <source>
        <dbReference type="HAMAP-Rule" id="MF_00923"/>
    </source>
</evidence>
<dbReference type="Gene3D" id="2.130.10.10">
    <property type="entry name" value="YVTN repeat-like/Quinoprotein amine dehydrogenase"/>
    <property type="match status" value="1"/>
</dbReference>
<evidence type="ECO:0000313" key="7">
    <source>
        <dbReference type="EMBL" id="UTW11794.1"/>
    </source>
</evidence>
<feature type="signal peptide" evidence="5">
    <location>
        <begin position="1"/>
        <end position="23"/>
    </location>
</feature>
<comment type="function">
    <text evidence="4">Part of the outer membrane protein assembly complex, which is involved in assembly and insertion of beta-barrel proteins into the outer membrane.</text>
</comment>
<evidence type="ECO:0000256" key="2">
    <source>
        <dbReference type="ARBA" id="ARBA00023136"/>
    </source>
</evidence>
<dbReference type="InterPro" id="IPR015943">
    <property type="entry name" value="WD40/YVTN_repeat-like_dom_sf"/>
</dbReference>
<dbReference type="Pfam" id="PF13360">
    <property type="entry name" value="PQQ_2"/>
    <property type="match status" value="1"/>
</dbReference>
<keyword evidence="4" id="KW-0449">Lipoprotein</keyword>
<gene>
    <name evidence="4 7" type="primary">bamB</name>
    <name evidence="7" type="ORF">KDW95_21510</name>
</gene>
<dbReference type="InterPro" id="IPR011047">
    <property type="entry name" value="Quinoprotein_ADH-like_sf"/>
</dbReference>
<dbReference type="PROSITE" id="PS51257">
    <property type="entry name" value="PROKAR_LIPOPROTEIN"/>
    <property type="match status" value="1"/>
</dbReference>
<dbReference type="PANTHER" id="PTHR34512">
    <property type="entry name" value="CELL SURFACE PROTEIN"/>
    <property type="match status" value="1"/>
</dbReference>
<evidence type="ECO:0000256" key="1">
    <source>
        <dbReference type="ARBA" id="ARBA00022729"/>
    </source>
</evidence>
<name>A0ABY5HKL3_9GAMM</name>
<reference evidence="7" key="1">
    <citation type="submission" date="2021-04" db="EMBL/GenBank/DDBJ databases">
        <title>Oceanospirillales bacteria with DddD are important DMSP degraders in coastal seawater.</title>
        <authorList>
            <person name="Liu J."/>
        </authorList>
    </citation>
    <scope>NUCLEOTIDE SEQUENCE</scope>
    <source>
        <strain evidence="7">D13-1</strain>
    </source>
</reference>
<accession>A0ABY5HKL3</accession>
<organism evidence="7 8">
    <name type="scientific">Marinobacterium rhizophilum</name>
    <dbReference type="NCBI Taxonomy" id="420402"/>
    <lineage>
        <taxon>Bacteria</taxon>
        <taxon>Pseudomonadati</taxon>
        <taxon>Pseudomonadota</taxon>
        <taxon>Gammaproteobacteria</taxon>
        <taxon>Oceanospirillales</taxon>
        <taxon>Oceanospirillaceae</taxon>
        <taxon>Marinobacterium</taxon>
    </lineage>
</organism>
<dbReference type="SMART" id="SM00564">
    <property type="entry name" value="PQQ"/>
    <property type="match status" value="7"/>
</dbReference>
<keyword evidence="1 4" id="KW-0732">Signal</keyword>
<feature type="chain" id="PRO_5045465033" description="Outer membrane protein assembly factor BamB" evidence="5">
    <location>
        <begin position="24"/>
        <end position="382"/>
    </location>
</feature>
<dbReference type="HAMAP" id="MF_00923">
    <property type="entry name" value="OM_assembly_BamB"/>
    <property type="match status" value="1"/>
</dbReference>
<dbReference type="InterPro" id="IPR017687">
    <property type="entry name" value="BamB"/>
</dbReference>
<sequence>MNKLFRVLAAGALVASVSGCSLWSSSDEVEPSELVDFQSERSVDVIWSARVGDGLGEKYHQFTPASDGVRIYANDAEGTVKAFDLATGKTLWEVELEMALGAGTGVGPASVVVVTESGLVVALDSSNGQELWRKQVSSEAVAPAQLNRDLVVVQLVNGKVTALDTRSGEHRWTFDSQVPSLSLRGTAAPIVAADVTFAGFASGKLAALTNSNGNMLWEQRIAEPRGRSELERMVDVDGRPLLANQMLYVSSYQGRLVAINPFDAQIQWARDSSSYRTPAAGFGNVYVVEANDHVQAYDAGSSASVWSQPALENRGVSAPAVLGNNLVVGDVEGYLHFMSQVDGHFVARYRADSKGLVGDMLAINDVLYVLGNDGRLLALRLN</sequence>
<feature type="domain" description="Pyrrolo-quinoline quinone repeat" evidence="6">
    <location>
        <begin position="77"/>
        <end position="308"/>
    </location>
</feature>
<dbReference type="Proteomes" id="UP001058461">
    <property type="component" value="Chromosome"/>
</dbReference>
<keyword evidence="3 4" id="KW-0998">Cell outer membrane</keyword>
<comment type="subunit">
    <text evidence="4">Part of the Bam complex.</text>
</comment>
<dbReference type="InterPro" id="IPR002372">
    <property type="entry name" value="PQQ_rpt_dom"/>
</dbReference>
<keyword evidence="8" id="KW-1185">Reference proteome</keyword>